<organism evidence="2 3">
    <name type="scientific">Streptomyces yaizuensis</name>
    <dbReference type="NCBI Taxonomy" id="2989713"/>
    <lineage>
        <taxon>Bacteria</taxon>
        <taxon>Bacillati</taxon>
        <taxon>Actinomycetota</taxon>
        <taxon>Actinomycetes</taxon>
        <taxon>Kitasatosporales</taxon>
        <taxon>Streptomycetaceae</taxon>
        <taxon>Streptomyces</taxon>
    </lineage>
</organism>
<dbReference type="PANTHER" id="PTHR43422">
    <property type="entry name" value="THIAMINE THIAZOLE SYNTHASE"/>
    <property type="match status" value="1"/>
</dbReference>
<name>A0ABQ5P874_9ACTN</name>
<keyword evidence="3" id="KW-1185">Reference proteome</keyword>
<dbReference type="Proteomes" id="UP001291653">
    <property type="component" value="Unassembled WGS sequence"/>
</dbReference>
<evidence type="ECO:0000256" key="1">
    <source>
        <dbReference type="SAM" id="MobiDB-lite"/>
    </source>
</evidence>
<accession>A0ABQ5P874</accession>
<keyword evidence="2" id="KW-0503">Monooxygenase</keyword>
<dbReference type="PANTHER" id="PTHR43422:SF3">
    <property type="entry name" value="THIAMINE THIAZOLE SYNTHASE"/>
    <property type="match status" value="1"/>
</dbReference>
<gene>
    <name evidence="2" type="ORF">SYYSPA8_30770</name>
</gene>
<evidence type="ECO:0000313" key="2">
    <source>
        <dbReference type="EMBL" id="GLF98773.1"/>
    </source>
</evidence>
<feature type="region of interest" description="Disordered" evidence="1">
    <location>
        <begin position="449"/>
        <end position="469"/>
    </location>
</feature>
<dbReference type="InterPro" id="IPR036188">
    <property type="entry name" value="FAD/NAD-bd_sf"/>
</dbReference>
<proteinExistence type="predicted"/>
<dbReference type="EMBL" id="BSBI01000016">
    <property type="protein sequence ID" value="GLF98773.1"/>
    <property type="molecule type" value="Genomic_DNA"/>
</dbReference>
<comment type="caution">
    <text evidence="2">The sequence shown here is derived from an EMBL/GenBank/DDBJ whole genome shotgun (WGS) entry which is preliminary data.</text>
</comment>
<dbReference type="SUPFAM" id="SSF51905">
    <property type="entry name" value="FAD/NAD(P)-binding domain"/>
    <property type="match status" value="1"/>
</dbReference>
<evidence type="ECO:0000313" key="3">
    <source>
        <dbReference type="Proteomes" id="UP001291653"/>
    </source>
</evidence>
<sequence length="469" mass="50595">MVTRTGDHAVVLGGSIGGLLAARVLSESYHRVTVIDRDDLTGSGMSPRPAVSWSIHIHALLERGRRILEELFPGFVDDLLALGVPVGDYGTTCHYYFNGRMLAETETGMACVGANRPVLEHGIRTRVAALPGVVLRERTDIVGLVASADRGRITGVRVQPRAGVDGAPGGEEIVEADLIVDATGRASRTPRWLEEFGYERAPEEKVHMDLTYTTMDFVGPLPHDPLGDDIALVPTATPDRPRGAIFARLSDRYALTLTGIRGDRPPTDPEGFLAYTRTLPIPDIYEAVRDAEQRGPAGSFRFPASVRHRYERLRRFPAGYLVVGDAACTFNPVYAQGMTVAAMGAIVLREHLRRGAEPRAEAFFRDLAKVTDAPWNMSAAADLGYPGVRGRRTLATRMGNLYVRKVQAAAANDAVVARSFIRAISLVDPPQALMKPSLMRRVFFGPGAGRPVETPGSGASSSGSSTTVG</sequence>
<feature type="compositionally biased region" description="Low complexity" evidence="1">
    <location>
        <begin position="456"/>
        <end position="469"/>
    </location>
</feature>
<dbReference type="GO" id="GO:0004497">
    <property type="term" value="F:monooxygenase activity"/>
    <property type="evidence" value="ECO:0007669"/>
    <property type="project" value="UniProtKB-KW"/>
</dbReference>
<reference evidence="2 3" key="1">
    <citation type="submission" date="2022-10" db="EMBL/GenBank/DDBJ databases">
        <title>Draft genome sequence of Streptomyces sp. YSPA8.</title>
        <authorList>
            <person name="Moriuchi R."/>
            <person name="Dohra H."/>
            <person name="Yamamura H."/>
            <person name="Kodani S."/>
        </authorList>
    </citation>
    <scope>NUCLEOTIDE SEQUENCE [LARGE SCALE GENOMIC DNA]</scope>
    <source>
        <strain evidence="2 3">YSPA8</strain>
    </source>
</reference>
<keyword evidence="2" id="KW-0560">Oxidoreductase</keyword>
<dbReference type="Gene3D" id="3.50.50.60">
    <property type="entry name" value="FAD/NAD(P)-binding domain"/>
    <property type="match status" value="1"/>
</dbReference>
<dbReference type="RefSeq" id="WP_323450746.1">
    <property type="nucleotide sequence ID" value="NZ_BSBI01000016.1"/>
</dbReference>
<protein>
    <submittedName>
        <fullName evidence="2">FAD-binding monooxygenase</fullName>
    </submittedName>
</protein>